<accession>A0AAD4N9I3</accession>
<gene>
    <name evidence="2" type="ORF">DdX_03846</name>
</gene>
<dbReference type="AlphaFoldDB" id="A0AAD4N9I3"/>
<feature type="region of interest" description="Disordered" evidence="1">
    <location>
        <begin position="1"/>
        <end position="20"/>
    </location>
</feature>
<keyword evidence="3" id="KW-1185">Reference proteome</keyword>
<dbReference type="EMBL" id="JAKKPZ010000003">
    <property type="protein sequence ID" value="KAI1723676.1"/>
    <property type="molecule type" value="Genomic_DNA"/>
</dbReference>
<organism evidence="2 3">
    <name type="scientific">Ditylenchus destructor</name>
    <dbReference type="NCBI Taxonomy" id="166010"/>
    <lineage>
        <taxon>Eukaryota</taxon>
        <taxon>Metazoa</taxon>
        <taxon>Ecdysozoa</taxon>
        <taxon>Nematoda</taxon>
        <taxon>Chromadorea</taxon>
        <taxon>Rhabditida</taxon>
        <taxon>Tylenchina</taxon>
        <taxon>Tylenchomorpha</taxon>
        <taxon>Sphaerularioidea</taxon>
        <taxon>Anguinidae</taxon>
        <taxon>Anguininae</taxon>
        <taxon>Ditylenchus</taxon>
    </lineage>
</organism>
<protein>
    <submittedName>
        <fullName evidence="2">Uncharacterized protein</fullName>
    </submittedName>
</protein>
<name>A0AAD4N9I3_9BILA</name>
<sequence length="123" mass="13979">MRLECTGNGAGKLGSALKSGSPNYWRSLSAEKVLNHEIEVRQWQQSRKVGQRRTPLQINLWEHSPCGEDRGESTPNRRKHTDDIGAASRIIHLLNFLNADLLSNLLKHHKRVKLREDVPVPTL</sequence>
<reference evidence="2" key="1">
    <citation type="submission" date="2022-01" db="EMBL/GenBank/DDBJ databases">
        <title>Genome Sequence Resource for Two Populations of Ditylenchus destructor, the Migratory Endoparasitic Phytonematode.</title>
        <authorList>
            <person name="Zhang H."/>
            <person name="Lin R."/>
            <person name="Xie B."/>
        </authorList>
    </citation>
    <scope>NUCLEOTIDE SEQUENCE</scope>
    <source>
        <strain evidence="2">BazhouSP</strain>
    </source>
</reference>
<evidence type="ECO:0000313" key="2">
    <source>
        <dbReference type="EMBL" id="KAI1723676.1"/>
    </source>
</evidence>
<evidence type="ECO:0000313" key="3">
    <source>
        <dbReference type="Proteomes" id="UP001201812"/>
    </source>
</evidence>
<proteinExistence type="predicted"/>
<dbReference type="Proteomes" id="UP001201812">
    <property type="component" value="Unassembled WGS sequence"/>
</dbReference>
<comment type="caution">
    <text evidence="2">The sequence shown here is derived from an EMBL/GenBank/DDBJ whole genome shotgun (WGS) entry which is preliminary data.</text>
</comment>
<evidence type="ECO:0000256" key="1">
    <source>
        <dbReference type="SAM" id="MobiDB-lite"/>
    </source>
</evidence>